<evidence type="ECO:0000256" key="3">
    <source>
        <dbReference type="ARBA" id="ARBA00022843"/>
    </source>
</evidence>
<proteinExistence type="predicted"/>
<reference evidence="5" key="1">
    <citation type="journal article" date="2012" name="Nature">
        <title>The oyster genome reveals stress adaptation and complexity of shell formation.</title>
        <authorList>
            <person name="Zhang G."/>
            <person name="Fang X."/>
            <person name="Guo X."/>
            <person name="Li L."/>
            <person name="Luo R."/>
            <person name="Xu F."/>
            <person name="Yang P."/>
            <person name="Zhang L."/>
            <person name="Wang X."/>
            <person name="Qi H."/>
            <person name="Xiong Z."/>
            <person name="Que H."/>
            <person name="Xie Y."/>
            <person name="Holland P.W."/>
            <person name="Paps J."/>
            <person name="Zhu Y."/>
            <person name="Wu F."/>
            <person name="Chen Y."/>
            <person name="Wang J."/>
            <person name="Peng C."/>
            <person name="Meng J."/>
            <person name="Yang L."/>
            <person name="Liu J."/>
            <person name="Wen B."/>
            <person name="Zhang N."/>
            <person name="Huang Z."/>
            <person name="Zhu Q."/>
            <person name="Feng Y."/>
            <person name="Mount A."/>
            <person name="Hedgecock D."/>
            <person name="Xu Z."/>
            <person name="Liu Y."/>
            <person name="Domazet-Loso T."/>
            <person name="Du Y."/>
            <person name="Sun X."/>
            <person name="Zhang S."/>
            <person name="Liu B."/>
            <person name="Cheng P."/>
            <person name="Jiang X."/>
            <person name="Li J."/>
            <person name="Fan D."/>
            <person name="Wang W."/>
            <person name="Fu W."/>
            <person name="Wang T."/>
            <person name="Wang B."/>
            <person name="Zhang J."/>
            <person name="Peng Z."/>
            <person name="Li Y."/>
            <person name="Li N."/>
            <person name="Wang J."/>
            <person name="Chen M."/>
            <person name="He Y."/>
            <person name="Tan F."/>
            <person name="Song X."/>
            <person name="Zheng Q."/>
            <person name="Huang R."/>
            <person name="Yang H."/>
            <person name="Du X."/>
            <person name="Chen L."/>
            <person name="Yang M."/>
            <person name="Gaffney P.M."/>
            <person name="Wang S."/>
            <person name="Luo L."/>
            <person name="She Z."/>
            <person name="Ming Y."/>
            <person name="Huang W."/>
            <person name="Zhang S."/>
            <person name="Huang B."/>
            <person name="Zhang Y."/>
            <person name="Qu T."/>
            <person name="Ni P."/>
            <person name="Miao G."/>
            <person name="Wang J."/>
            <person name="Wang Q."/>
            <person name="Steinberg C.E."/>
            <person name="Wang H."/>
            <person name="Li N."/>
            <person name="Qian L."/>
            <person name="Zhang G."/>
            <person name="Li Y."/>
            <person name="Yang H."/>
            <person name="Liu X."/>
            <person name="Wang J."/>
            <person name="Yin Y."/>
            <person name="Wang J."/>
        </authorList>
    </citation>
    <scope>NUCLEOTIDE SEQUENCE [LARGE SCALE GENOMIC DNA]</scope>
    <source>
        <strain evidence="5">05x7-T-G4-1.051#20</strain>
    </source>
</reference>
<protein>
    <recommendedName>
        <fullName evidence="4">ZMYM2-like/QRICH1 C-terminal domain-containing protein</fullName>
    </recommendedName>
</protein>
<keyword evidence="2" id="KW-0597">Phosphoprotein</keyword>
<keyword evidence="1" id="KW-1017">Isopeptide bond</keyword>
<sequence>MKQLATEGIGVTIRQADPISPEMENALWEGGHLGMKTSIALTNTIFFYNCKLFGLRGLDEHRSLVTEQFKLDKISDKMFITFYGRTSKNFAGGLNQRNLTAKEVKHDCGPDGPRNLFHVYQTYIDMVGPGSMYRRPLAGIEEQLVMSRTGHRSTAVRNYKRPSQEQLSAVSMALNPPKLGSEENECAAEFEANNSKLPKLMVDPMRTPMINITNCNVHIFDAGNK</sequence>
<dbReference type="HOGENOM" id="CLU_1230970_0_0_1"/>
<evidence type="ECO:0000259" key="4">
    <source>
        <dbReference type="Pfam" id="PF12012"/>
    </source>
</evidence>
<evidence type="ECO:0000313" key="5">
    <source>
        <dbReference type="EMBL" id="EKC18661.1"/>
    </source>
</evidence>
<feature type="domain" description="ZMYM2-like/QRICH1 C-terminal" evidence="4">
    <location>
        <begin position="20"/>
        <end position="85"/>
    </location>
</feature>
<evidence type="ECO:0000256" key="2">
    <source>
        <dbReference type="ARBA" id="ARBA00022553"/>
    </source>
</evidence>
<name>K1QAX8_MAGGI</name>
<dbReference type="EMBL" id="JH815846">
    <property type="protein sequence ID" value="EKC18661.1"/>
    <property type="molecule type" value="Genomic_DNA"/>
</dbReference>
<organism evidence="5">
    <name type="scientific">Magallana gigas</name>
    <name type="common">Pacific oyster</name>
    <name type="synonym">Crassostrea gigas</name>
    <dbReference type="NCBI Taxonomy" id="29159"/>
    <lineage>
        <taxon>Eukaryota</taxon>
        <taxon>Metazoa</taxon>
        <taxon>Spiralia</taxon>
        <taxon>Lophotrochozoa</taxon>
        <taxon>Mollusca</taxon>
        <taxon>Bivalvia</taxon>
        <taxon>Autobranchia</taxon>
        <taxon>Pteriomorphia</taxon>
        <taxon>Ostreida</taxon>
        <taxon>Ostreoidea</taxon>
        <taxon>Ostreidae</taxon>
        <taxon>Magallana</taxon>
    </lineage>
</organism>
<dbReference type="InParanoid" id="K1QAX8"/>
<evidence type="ECO:0000256" key="1">
    <source>
        <dbReference type="ARBA" id="ARBA00022499"/>
    </source>
</evidence>
<accession>K1QAX8</accession>
<dbReference type="Pfam" id="PF12012">
    <property type="entry name" value="DUF3504"/>
    <property type="match status" value="1"/>
</dbReference>
<dbReference type="InterPro" id="IPR021893">
    <property type="entry name" value="ZMYM2-like_C"/>
</dbReference>
<gene>
    <name evidence="5" type="ORF">CGI_10011584</name>
</gene>
<dbReference type="AlphaFoldDB" id="K1QAX8"/>
<keyword evidence="3" id="KW-0832">Ubl conjugation</keyword>